<dbReference type="PROSITE" id="PS51233">
    <property type="entry name" value="VWFD"/>
    <property type="match status" value="1"/>
</dbReference>
<dbReference type="InterPro" id="IPR025615">
    <property type="entry name" value="TILa_dom"/>
</dbReference>
<dbReference type="InterPro" id="IPR052749">
    <property type="entry name" value="Alpha-tectorin"/>
</dbReference>
<comment type="caution">
    <text evidence="2">The sequence shown here is derived from an EMBL/GenBank/DDBJ whole genome shotgun (WGS) entry which is preliminary data.</text>
</comment>
<keyword evidence="3" id="KW-1185">Reference proteome</keyword>
<dbReference type="AlphaFoldDB" id="A0A401TC60"/>
<gene>
    <name evidence="2" type="ORF">chiPu_0024436</name>
</gene>
<dbReference type="Pfam" id="PF00094">
    <property type="entry name" value="VWD"/>
    <property type="match status" value="1"/>
</dbReference>
<dbReference type="PANTHER" id="PTHR46160:SF9">
    <property type="entry name" value="PROTEIN PRY2-RELATED"/>
    <property type="match status" value="1"/>
</dbReference>
<dbReference type="Pfam" id="PF12714">
    <property type="entry name" value="TILa"/>
    <property type="match status" value="1"/>
</dbReference>
<dbReference type="InterPro" id="IPR036084">
    <property type="entry name" value="Ser_inhib-like_sf"/>
</dbReference>
<feature type="non-terminal residue" evidence="2">
    <location>
        <position position="1"/>
    </location>
</feature>
<dbReference type="Pfam" id="PF01826">
    <property type="entry name" value="TIL"/>
    <property type="match status" value="1"/>
</dbReference>
<dbReference type="STRING" id="137246.A0A401TC60"/>
<dbReference type="PANTHER" id="PTHR46160">
    <property type="entry name" value="ALPHA-TECTORIN-RELATED"/>
    <property type="match status" value="1"/>
</dbReference>
<dbReference type="Proteomes" id="UP000287033">
    <property type="component" value="Unassembled WGS sequence"/>
</dbReference>
<name>A0A401TC60_CHIPU</name>
<reference evidence="2 3" key="1">
    <citation type="journal article" date="2018" name="Nat. Ecol. Evol.">
        <title>Shark genomes provide insights into elasmobranch evolution and the origin of vertebrates.</title>
        <authorList>
            <person name="Hara Y"/>
            <person name="Yamaguchi K"/>
            <person name="Onimaru K"/>
            <person name="Kadota M"/>
            <person name="Koyanagi M"/>
            <person name="Keeley SD"/>
            <person name="Tatsumi K"/>
            <person name="Tanaka K"/>
            <person name="Motone F"/>
            <person name="Kageyama Y"/>
            <person name="Nozu R"/>
            <person name="Adachi N"/>
            <person name="Nishimura O"/>
            <person name="Nakagawa R"/>
            <person name="Tanegashima C"/>
            <person name="Kiyatake I"/>
            <person name="Matsumoto R"/>
            <person name="Murakumo K"/>
            <person name="Nishida K"/>
            <person name="Terakita A"/>
            <person name="Kuratani S"/>
            <person name="Sato K"/>
            <person name="Hyodo S Kuraku.S."/>
        </authorList>
    </citation>
    <scope>NUCLEOTIDE SEQUENCE [LARGE SCALE GENOMIC DNA]</scope>
</reference>
<accession>A0A401TC60</accession>
<dbReference type="CDD" id="cd19941">
    <property type="entry name" value="TIL"/>
    <property type="match status" value="1"/>
</dbReference>
<dbReference type="OMA" id="LICVHFF"/>
<evidence type="ECO:0000259" key="1">
    <source>
        <dbReference type="PROSITE" id="PS51233"/>
    </source>
</evidence>
<organism evidence="2 3">
    <name type="scientific">Chiloscyllium punctatum</name>
    <name type="common">Brownbanded bambooshark</name>
    <name type="synonym">Hemiscyllium punctatum</name>
    <dbReference type="NCBI Taxonomy" id="137246"/>
    <lineage>
        <taxon>Eukaryota</taxon>
        <taxon>Metazoa</taxon>
        <taxon>Chordata</taxon>
        <taxon>Craniata</taxon>
        <taxon>Vertebrata</taxon>
        <taxon>Chondrichthyes</taxon>
        <taxon>Elasmobranchii</taxon>
        <taxon>Galeomorphii</taxon>
        <taxon>Galeoidea</taxon>
        <taxon>Orectolobiformes</taxon>
        <taxon>Hemiscylliidae</taxon>
        <taxon>Chiloscyllium</taxon>
    </lineage>
</organism>
<dbReference type="EMBL" id="BEZZ01039617">
    <property type="protein sequence ID" value="GCC40256.1"/>
    <property type="molecule type" value="Genomic_DNA"/>
</dbReference>
<dbReference type="InterPro" id="IPR001846">
    <property type="entry name" value="VWF_type-D"/>
</dbReference>
<feature type="non-terminal residue" evidence="2">
    <location>
        <position position="196"/>
    </location>
</feature>
<protein>
    <recommendedName>
        <fullName evidence="1">VWFD domain-containing protein</fullName>
    </recommendedName>
</protein>
<feature type="domain" description="VWFD" evidence="1">
    <location>
        <begin position="113"/>
        <end position="196"/>
    </location>
</feature>
<dbReference type="OrthoDB" id="6236007at2759"/>
<dbReference type="InterPro" id="IPR002919">
    <property type="entry name" value="TIL_dom"/>
</dbReference>
<dbReference type="SUPFAM" id="SSF57567">
    <property type="entry name" value="Serine protease inhibitors"/>
    <property type="match status" value="1"/>
</dbReference>
<sequence>SGSHYQLFGEGCPVTCYDLLAPRGCQSLYRETCQCDDGYALSGEECVPLSECGCASGGMYYRPGEVTYRGQSCQEQCTCQPDGSMECVPSSCREGEVCRRSGGVLACRPVGTASCQTTGHQHYRTFDGRSYSLTAGCASVLAKVATATAGLPHFTVMVGDARAGSGDLHGALSRSVTVEVGGHQVTMWPGVTSKVQ</sequence>
<evidence type="ECO:0000313" key="2">
    <source>
        <dbReference type="EMBL" id="GCC40256.1"/>
    </source>
</evidence>
<proteinExistence type="predicted"/>
<dbReference type="Gene3D" id="2.10.25.10">
    <property type="entry name" value="Laminin"/>
    <property type="match status" value="1"/>
</dbReference>
<evidence type="ECO:0000313" key="3">
    <source>
        <dbReference type="Proteomes" id="UP000287033"/>
    </source>
</evidence>